<name>A0A0V1FNB6_TRIPS</name>
<dbReference type="OrthoDB" id="5919041at2759"/>
<evidence type="ECO:0000313" key="1">
    <source>
        <dbReference type="EMBL" id="KRY87517.1"/>
    </source>
</evidence>
<comment type="caution">
    <text evidence="1">The sequence shown here is derived from an EMBL/GenBank/DDBJ whole genome shotgun (WGS) entry which is preliminary data.</text>
</comment>
<dbReference type="EMBL" id="JYDT01000054">
    <property type="protein sequence ID" value="KRY87517.1"/>
    <property type="molecule type" value="Genomic_DNA"/>
</dbReference>
<evidence type="ECO:0000313" key="2">
    <source>
        <dbReference type="Proteomes" id="UP000054995"/>
    </source>
</evidence>
<proteinExistence type="predicted"/>
<sequence>MISSISCDLRALCTQVNVQNVEELNEGKFLCLQASKQAIGRRDVKRLKKELFRPGPLGKPTWQQFFRASIHSCIDSARILTGCQKLPPLTLAPTGDLQQASSLIV</sequence>
<protein>
    <submittedName>
        <fullName evidence="1">Uncharacterized protein</fullName>
    </submittedName>
</protein>
<organism evidence="1 2">
    <name type="scientific">Trichinella pseudospiralis</name>
    <name type="common">Parasitic roundworm</name>
    <dbReference type="NCBI Taxonomy" id="6337"/>
    <lineage>
        <taxon>Eukaryota</taxon>
        <taxon>Metazoa</taxon>
        <taxon>Ecdysozoa</taxon>
        <taxon>Nematoda</taxon>
        <taxon>Enoplea</taxon>
        <taxon>Dorylaimia</taxon>
        <taxon>Trichinellida</taxon>
        <taxon>Trichinellidae</taxon>
        <taxon>Trichinella</taxon>
    </lineage>
</organism>
<keyword evidence="2" id="KW-1185">Reference proteome</keyword>
<reference evidence="1 2" key="1">
    <citation type="submission" date="2015-01" db="EMBL/GenBank/DDBJ databases">
        <title>Evolution of Trichinella species and genotypes.</title>
        <authorList>
            <person name="Korhonen P.K."/>
            <person name="Edoardo P."/>
            <person name="Giuseppe L.R."/>
            <person name="Gasser R.B."/>
        </authorList>
    </citation>
    <scope>NUCLEOTIDE SEQUENCE [LARGE SCALE GENOMIC DNA]</scope>
    <source>
        <strain evidence="1">ISS470</strain>
    </source>
</reference>
<gene>
    <name evidence="1" type="ORF">T4D_5016</name>
</gene>
<dbReference type="Proteomes" id="UP000054995">
    <property type="component" value="Unassembled WGS sequence"/>
</dbReference>
<accession>A0A0V1FNB6</accession>